<evidence type="ECO:0000313" key="10">
    <source>
        <dbReference type="Proteomes" id="UP000824107"/>
    </source>
</evidence>
<evidence type="ECO:0000256" key="3">
    <source>
        <dbReference type="ARBA" id="ARBA00022448"/>
    </source>
</evidence>
<keyword evidence="7 8" id="KW-0472">Membrane</keyword>
<reference evidence="9" key="2">
    <citation type="journal article" date="2021" name="PeerJ">
        <title>Extensive microbial diversity within the chicken gut microbiome revealed by metagenomics and culture.</title>
        <authorList>
            <person name="Gilroy R."/>
            <person name="Ravi A."/>
            <person name="Getino M."/>
            <person name="Pursley I."/>
            <person name="Horton D.L."/>
            <person name="Alikhan N.F."/>
            <person name="Baker D."/>
            <person name="Gharbi K."/>
            <person name="Hall N."/>
            <person name="Watson M."/>
            <person name="Adriaenssens E.M."/>
            <person name="Foster-Nyarko E."/>
            <person name="Jarju S."/>
            <person name="Secka A."/>
            <person name="Antonio M."/>
            <person name="Oren A."/>
            <person name="Chaudhuri R.R."/>
            <person name="La Ragione R."/>
            <person name="Hildebrand F."/>
            <person name="Pallen M.J."/>
        </authorList>
    </citation>
    <scope>NUCLEOTIDE SEQUENCE</scope>
    <source>
        <strain evidence="9">ChiW3-316</strain>
    </source>
</reference>
<name>A0A9D1M4Q0_9PROT</name>
<dbReference type="Pfam" id="PF01594">
    <property type="entry name" value="AI-2E_transport"/>
    <property type="match status" value="1"/>
</dbReference>
<gene>
    <name evidence="9" type="ORF">IAD20_05975</name>
</gene>
<keyword evidence="5 8" id="KW-0812">Transmembrane</keyword>
<feature type="transmembrane region" description="Helical" evidence="8">
    <location>
        <begin position="65"/>
        <end position="85"/>
    </location>
</feature>
<dbReference type="EMBL" id="DVNC01000038">
    <property type="protein sequence ID" value="HIU53610.1"/>
    <property type="molecule type" value="Genomic_DNA"/>
</dbReference>
<reference evidence="9" key="1">
    <citation type="submission" date="2020-10" db="EMBL/GenBank/DDBJ databases">
        <authorList>
            <person name="Gilroy R."/>
        </authorList>
    </citation>
    <scope>NUCLEOTIDE SEQUENCE</scope>
    <source>
        <strain evidence="9">ChiW3-316</strain>
    </source>
</reference>
<dbReference type="GO" id="GO:0005886">
    <property type="term" value="C:plasma membrane"/>
    <property type="evidence" value="ECO:0007669"/>
    <property type="project" value="UniProtKB-SubCell"/>
</dbReference>
<evidence type="ECO:0000256" key="8">
    <source>
        <dbReference type="SAM" id="Phobius"/>
    </source>
</evidence>
<sequence length="354" mass="39242">MLLQKKDNRNWVFWLTLFVLFCLGVYALKSVLLPFVAGIIIGYLLDPWADCFVRHGINRTLATVLVLLLVVIVMVPALIILFSIIDEQVGRFLNALPQYISTFVKKIEPFIQELQSRIPSLEADKIKTYIRSNMANGLKFIGSVIRSVVSSGFAFFNLLSLLLITPVVAFYMLRDWDKFIAKVDSLLPRKSRESVREQAREIDRTLAGFIRGQLSVCLILGTYYSTGLYLVGLELGVVVGFVAGIISFIPYIGSISGFVVSLAIAFAQFNSWTPILQVVAVFLSGQFIEGNFLTPKLVGDNVGLHPVWVMFALLAGGVLLGFLGLMIAVPVAAIIGVLVRHAIDNYKNSNLYLE</sequence>
<keyword evidence="3" id="KW-0813">Transport</keyword>
<evidence type="ECO:0000256" key="7">
    <source>
        <dbReference type="ARBA" id="ARBA00023136"/>
    </source>
</evidence>
<comment type="similarity">
    <text evidence="2">Belongs to the autoinducer-2 exporter (AI-2E) (TC 2.A.86) family.</text>
</comment>
<dbReference type="Proteomes" id="UP000824107">
    <property type="component" value="Unassembled WGS sequence"/>
</dbReference>
<dbReference type="GO" id="GO:0055085">
    <property type="term" value="P:transmembrane transport"/>
    <property type="evidence" value="ECO:0007669"/>
    <property type="project" value="TreeGrafter"/>
</dbReference>
<feature type="transmembrane region" description="Helical" evidence="8">
    <location>
        <begin position="237"/>
        <end position="264"/>
    </location>
</feature>
<dbReference type="PANTHER" id="PTHR21716:SF53">
    <property type="entry name" value="PERMEASE PERM-RELATED"/>
    <property type="match status" value="1"/>
</dbReference>
<proteinExistence type="inferred from homology"/>
<evidence type="ECO:0000256" key="1">
    <source>
        <dbReference type="ARBA" id="ARBA00004651"/>
    </source>
</evidence>
<comment type="subcellular location">
    <subcellularLocation>
        <location evidence="1">Cell membrane</location>
        <topology evidence="1">Multi-pass membrane protein</topology>
    </subcellularLocation>
</comment>
<evidence type="ECO:0000256" key="2">
    <source>
        <dbReference type="ARBA" id="ARBA00009773"/>
    </source>
</evidence>
<organism evidence="9 10">
    <name type="scientific">Candidatus Scatocola faecipullorum</name>
    <dbReference type="NCBI Taxonomy" id="2840917"/>
    <lineage>
        <taxon>Bacteria</taxon>
        <taxon>Pseudomonadati</taxon>
        <taxon>Pseudomonadota</taxon>
        <taxon>Alphaproteobacteria</taxon>
        <taxon>Rhodospirillales</taxon>
        <taxon>Rhodospirillaceae</taxon>
        <taxon>Rhodospirillaceae incertae sedis</taxon>
        <taxon>Candidatus Scatocola</taxon>
    </lineage>
</organism>
<protein>
    <submittedName>
        <fullName evidence="9">AI-2E family transporter</fullName>
    </submittedName>
</protein>
<accession>A0A9D1M4Q0</accession>
<evidence type="ECO:0000256" key="6">
    <source>
        <dbReference type="ARBA" id="ARBA00022989"/>
    </source>
</evidence>
<feature type="transmembrane region" description="Helical" evidence="8">
    <location>
        <begin position="153"/>
        <end position="173"/>
    </location>
</feature>
<evidence type="ECO:0000313" key="9">
    <source>
        <dbReference type="EMBL" id="HIU53610.1"/>
    </source>
</evidence>
<feature type="transmembrane region" description="Helical" evidence="8">
    <location>
        <begin position="271"/>
        <end position="288"/>
    </location>
</feature>
<dbReference type="PANTHER" id="PTHR21716">
    <property type="entry name" value="TRANSMEMBRANE PROTEIN"/>
    <property type="match status" value="1"/>
</dbReference>
<dbReference type="AlphaFoldDB" id="A0A9D1M4Q0"/>
<feature type="transmembrane region" description="Helical" evidence="8">
    <location>
        <begin position="12"/>
        <end position="28"/>
    </location>
</feature>
<evidence type="ECO:0000256" key="4">
    <source>
        <dbReference type="ARBA" id="ARBA00022475"/>
    </source>
</evidence>
<evidence type="ECO:0000256" key="5">
    <source>
        <dbReference type="ARBA" id="ARBA00022692"/>
    </source>
</evidence>
<keyword evidence="6 8" id="KW-1133">Transmembrane helix</keyword>
<keyword evidence="4" id="KW-1003">Cell membrane</keyword>
<dbReference type="InterPro" id="IPR002549">
    <property type="entry name" value="AI-2E-like"/>
</dbReference>
<feature type="transmembrane region" description="Helical" evidence="8">
    <location>
        <begin position="308"/>
        <end position="339"/>
    </location>
</feature>
<comment type="caution">
    <text evidence="9">The sequence shown here is derived from an EMBL/GenBank/DDBJ whole genome shotgun (WGS) entry which is preliminary data.</text>
</comment>